<accession>A0ACC1DCU0</accession>
<evidence type="ECO:0000313" key="1">
    <source>
        <dbReference type="EMBL" id="KAJ0181763.1"/>
    </source>
</evidence>
<proteinExistence type="predicted"/>
<evidence type="ECO:0000313" key="2">
    <source>
        <dbReference type="Proteomes" id="UP000824533"/>
    </source>
</evidence>
<dbReference type="EMBL" id="CM034390">
    <property type="protein sequence ID" value="KAJ0181763.1"/>
    <property type="molecule type" value="Genomic_DNA"/>
</dbReference>
<name>A0ACC1DCU0_9NEOP</name>
<keyword evidence="2" id="KW-1185">Reference proteome</keyword>
<protein>
    <submittedName>
        <fullName evidence="1">Uncharacterized protein</fullName>
    </submittedName>
</protein>
<comment type="caution">
    <text evidence="1">The sequence shown here is derived from an EMBL/GenBank/DDBJ whole genome shotgun (WGS) entry which is preliminary data.</text>
</comment>
<sequence>MDSKYAVFGQTSEVKANNFKRKKQLVNMPVKKIKLSNDTIIKSELKYQKPQGTKDSNFIKINGGDLFEERRKLPVYMVKGRLMEEIINNNTMILIGETGSGKTTQIPQLIHEQHLEGTCTIAITQPRRVAAITVAMRVAAETNSEIGTIVGYSVRFEDVTSPITKVKYLTDGMLLREAIIDPLLKKYSFIILDEAHERTISTDVLFGIVKLAQKERHQKKLHPLKIIIMSATMDVDAFSKYFENCPVIYLEGRTHPVTIYHSKLKQEDYQYAAVCTIFQLHATTPANHDFLVFLTGQEEIESVMHNIKQISKEAKGPPMRVCPLYAGLPPAKQLQVWREPPAGVRKVVLATNIAEASLTIPRIKCVIDTGVVKQRTWCTSTGAERLSVRACAQAACWQRAGRAGRTAPGAAYRLYTAQQFNERPAHTTPEIVRCPLAPTMLLLIAAGMEPSTFPLIDAPPQDAIQASLVLLKELGAIDSDVTPKLTVLGKKMSAFPVDPKYSKVLLSAPEYGCLEEALSLVAVLSSENIFHTPMHKREEAVKVKQKFLSPLGDHITLLNVFNAYSKAPLKKQWCKENYLNNKNLSHACDIRRQLLSICQRFNMTISSCGSATDQLLKCLLSGLYTNCAWLRVAAASGGAGPGAMGRYATASGAPAALHPAGALHALRPPPPAVLYTELLHTRRSYMVTVSAIQPQWLQQVAPEYARRCRANR</sequence>
<organism evidence="1 2">
    <name type="scientific">Dendrolimus kikuchii</name>
    <dbReference type="NCBI Taxonomy" id="765133"/>
    <lineage>
        <taxon>Eukaryota</taxon>
        <taxon>Metazoa</taxon>
        <taxon>Ecdysozoa</taxon>
        <taxon>Arthropoda</taxon>
        <taxon>Hexapoda</taxon>
        <taxon>Insecta</taxon>
        <taxon>Pterygota</taxon>
        <taxon>Neoptera</taxon>
        <taxon>Endopterygota</taxon>
        <taxon>Lepidoptera</taxon>
        <taxon>Glossata</taxon>
        <taxon>Ditrysia</taxon>
        <taxon>Bombycoidea</taxon>
        <taxon>Lasiocampidae</taxon>
        <taxon>Dendrolimus</taxon>
    </lineage>
</organism>
<reference evidence="1 2" key="1">
    <citation type="journal article" date="2021" name="Front. Genet.">
        <title>Chromosome-Level Genome Assembly Reveals Significant Gene Expansion in the Toll and IMD Signaling Pathways of Dendrolimus kikuchii.</title>
        <authorList>
            <person name="Zhou J."/>
            <person name="Wu P."/>
            <person name="Xiong Z."/>
            <person name="Liu N."/>
            <person name="Zhao N."/>
            <person name="Ji M."/>
            <person name="Qiu Y."/>
            <person name="Yang B."/>
        </authorList>
    </citation>
    <scope>NUCLEOTIDE SEQUENCE [LARGE SCALE GENOMIC DNA]</scope>
    <source>
        <strain evidence="1">Ann1</strain>
    </source>
</reference>
<dbReference type="Proteomes" id="UP000824533">
    <property type="component" value="Linkage Group LG04"/>
</dbReference>
<gene>
    <name evidence="1" type="ORF">K1T71_002485</name>
</gene>